<dbReference type="InterPro" id="IPR050834">
    <property type="entry name" value="Glycosyltransf_2"/>
</dbReference>
<dbReference type="RefSeq" id="WP_196287786.1">
    <property type="nucleotide sequence ID" value="NZ_JADQDP010000004.1"/>
</dbReference>
<dbReference type="InterPro" id="IPR029044">
    <property type="entry name" value="Nucleotide-diphossugar_trans"/>
</dbReference>
<feature type="domain" description="Glycosyltransferase 2-like" evidence="1">
    <location>
        <begin position="7"/>
        <end position="51"/>
    </location>
</feature>
<reference evidence="2 3" key="1">
    <citation type="submission" date="2020-11" db="EMBL/GenBank/DDBJ databases">
        <authorList>
            <person name="Kim M.K."/>
        </authorList>
    </citation>
    <scope>NUCLEOTIDE SEQUENCE [LARGE SCALE GENOMIC DNA]</scope>
    <source>
        <strain evidence="2 3">BT439</strain>
    </source>
</reference>
<keyword evidence="3" id="KW-1185">Reference proteome</keyword>
<dbReference type="AlphaFoldDB" id="A0A931BJH4"/>
<accession>A0A931BJH4</accession>
<organism evidence="2 3">
    <name type="scientific">Hymenobacter properus</name>
    <dbReference type="NCBI Taxonomy" id="2791026"/>
    <lineage>
        <taxon>Bacteria</taxon>
        <taxon>Pseudomonadati</taxon>
        <taxon>Bacteroidota</taxon>
        <taxon>Cytophagia</taxon>
        <taxon>Cytophagales</taxon>
        <taxon>Hymenobacteraceae</taxon>
        <taxon>Hymenobacter</taxon>
    </lineage>
</organism>
<dbReference type="PANTHER" id="PTHR43685">
    <property type="entry name" value="GLYCOSYLTRANSFERASE"/>
    <property type="match status" value="1"/>
</dbReference>
<evidence type="ECO:0000259" key="1">
    <source>
        <dbReference type="Pfam" id="PF00535"/>
    </source>
</evidence>
<comment type="caution">
    <text evidence="2">The sequence shown here is derived from an EMBL/GenBank/DDBJ whole genome shotgun (WGS) entry which is preliminary data.</text>
</comment>
<dbReference type="CDD" id="cd00761">
    <property type="entry name" value="Glyco_tranf_GTA_type"/>
    <property type="match status" value="1"/>
</dbReference>
<dbReference type="PANTHER" id="PTHR43685:SF2">
    <property type="entry name" value="GLYCOSYLTRANSFERASE 2-LIKE DOMAIN-CONTAINING PROTEIN"/>
    <property type="match status" value="1"/>
</dbReference>
<protein>
    <submittedName>
        <fullName evidence="2">Glycosyltransferase</fullName>
    </submittedName>
</protein>
<gene>
    <name evidence="2" type="ORF">I2I01_17440</name>
</gene>
<sequence>MAATFFSIVTPIYNRADLIGLTLESVLGQTYPQLEILVVDDGSKDNIAEVV</sequence>
<proteinExistence type="predicted"/>
<name>A0A931BJH4_9BACT</name>
<evidence type="ECO:0000313" key="3">
    <source>
        <dbReference type="Proteomes" id="UP000645610"/>
    </source>
</evidence>
<dbReference type="InterPro" id="IPR001173">
    <property type="entry name" value="Glyco_trans_2-like"/>
</dbReference>
<dbReference type="EMBL" id="JADQDP010000004">
    <property type="protein sequence ID" value="MBF9143432.1"/>
    <property type="molecule type" value="Genomic_DNA"/>
</dbReference>
<evidence type="ECO:0000313" key="2">
    <source>
        <dbReference type="EMBL" id="MBF9143432.1"/>
    </source>
</evidence>
<dbReference type="Proteomes" id="UP000645610">
    <property type="component" value="Unassembled WGS sequence"/>
</dbReference>
<dbReference type="Pfam" id="PF00535">
    <property type="entry name" value="Glycos_transf_2"/>
    <property type="match status" value="1"/>
</dbReference>
<dbReference type="Gene3D" id="3.90.550.10">
    <property type="entry name" value="Spore Coat Polysaccharide Biosynthesis Protein SpsA, Chain A"/>
    <property type="match status" value="1"/>
</dbReference>
<dbReference type="SUPFAM" id="SSF53448">
    <property type="entry name" value="Nucleotide-diphospho-sugar transferases"/>
    <property type="match status" value="1"/>
</dbReference>